<feature type="compositionally biased region" description="Polar residues" evidence="9">
    <location>
        <begin position="733"/>
        <end position="743"/>
    </location>
</feature>
<evidence type="ECO:0000256" key="4">
    <source>
        <dbReference type="ARBA" id="ARBA00022771"/>
    </source>
</evidence>
<dbReference type="GO" id="GO:0003713">
    <property type="term" value="F:transcription coactivator activity"/>
    <property type="evidence" value="ECO:0007669"/>
    <property type="project" value="TreeGrafter"/>
</dbReference>
<feature type="compositionally biased region" description="Polar residues" evidence="9">
    <location>
        <begin position="695"/>
        <end position="723"/>
    </location>
</feature>
<dbReference type="GO" id="GO:0042800">
    <property type="term" value="F:histone H3K4 methyltransferase activity"/>
    <property type="evidence" value="ECO:0007669"/>
    <property type="project" value="TreeGrafter"/>
</dbReference>
<evidence type="ECO:0000256" key="3">
    <source>
        <dbReference type="ARBA" id="ARBA00022737"/>
    </source>
</evidence>
<keyword evidence="4" id="KW-0863">Zinc-finger</keyword>
<keyword evidence="2" id="KW-0479">Metal-binding</keyword>
<reference evidence="11" key="1">
    <citation type="submission" date="2025-08" db="UniProtKB">
        <authorList>
            <consortium name="Ensembl"/>
        </authorList>
    </citation>
    <scope>IDENTIFICATION</scope>
</reference>
<feature type="region of interest" description="Disordered" evidence="9">
    <location>
        <begin position="298"/>
        <end position="322"/>
    </location>
</feature>
<dbReference type="InterPro" id="IPR009071">
    <property type="entry name" value="HMG_box_dom"/>
</dbReference>
<dbReference type="PANTHER" id="PTHR45888:SF1">
    <property type="entry name" value="HISTONE-LYSINE N-METHYLTRANSFERASE 2C"/>
    <property type="match status" value="1"/>
</dbReference>
<feature type="compositionally biased region" description="Low complexity" evidence="9">
    <location>
        <begin position="769"/>
        <end position="785"/>
    </location>
</feature>
<evidence type="ECO:0000313" key="12">
    <source>
        <dbReference type="Proteomes" id="UP000694392"/>
    </source>
</evidence>
<feature type="compositionally biased region" description="Low complexity" evidence="9">
    <location>
        <begin position="1218"/>
        <end position="1227"/>
    </location>
</feature>
<feature type="compositionally biased region" description="Pro residues" evidence="9">
    <location>
        <begin position="1043"/>
        <end position="1067"/>
    </location>
</feature>
<dbReference type="SMART" id="SM00398">
    <property type="entry name" value="HMG"/>
    <property type="match status" value="1"/>
</dbReference>
<keyword evidence="3" id="KW-0677">Repeat</keyword>
<keyword evidence="8" id="KW-0539">Nucleus</keyword>
<dbReference type="PANTHER" id="PTHR45888">
    <property type="entry name" value="HL01030P-RELATED"/>
    <property type="match status" value="1"/>
</dbReference>
<keyword evidence="7" id="KW-0804">Transcription</keyword>
<organism evidence="11 12">
    <name type="scientific">Sphenodon punctatus</name>
    <name type="common">Tuatara</name>
    <name type="synonym">Hatteria punctata</name>
    <dbReference type="NCBI Taxonomy" id="8508"/>
    <lineage>
        <taxon>Eukaryota</taxon>
        <taxon>Metazoa</taxon>
        <taxon>Chordata</taxon>
        <taxon>Craniata</taxon>
        <taxon>Vertebrata</taxon>
        <taxon>Euteleostomi</taxon>
        <taxon>Lepidosauria</taxon>
        <taxon>Sphenodontia</taxon>
        <taxon>Sphenodontidae</taxon>
        <taxon>Sphenodon</taxon>
    </lineage>
</organism>
<evidence type="ECO:0000256" key="8">
    <source>
        <dbReference type="ARBA" id="ARBA00023242"/>
    </source>
</evidence>
<sequence>MHAICQNLNTEEDVESIADIGFDCTMCRPYIPPTNVPSSECCEPSIGSHMVTKVKEPDPLKTYTQDGVCLTEMGMSQLQSLTVTVPRKKRTKPKLKLKIINQNSVAVLQTPPDVQSEHSRDGELDDSRGNADLMDCEGKSDSSPEREAVDDDTKGTEGADGIKKRKRKPYRPGIGGFMVRQRSRTGQGKTKRSLSRKDSSGSVSEQLPSREEGWSEQLPDTPVDESVPVSENTEKIKKRYRKKKNKLEETFPTYLQEAFFGKDLLDTSRQSKLSLDNLSEESLQLSCKTNLSTNFLDPSSDPLLSSASTPAPSKQGAQGTSDPLVDLSEVLNTEDDILGILSEGLVKSGDHSAGLDIGPIPDDPSPLPQQSVNQSSRPLSEEQLDGILSPELDKMVSDGAILGKLYKIPELGGKDVEDLFTAVLSPATTQPAPLPQPPPPPQLMPLHNQGENVFPRVPLMNGLIGPTPHLPHTPLAPRGGLGTFSPIPQPYTDSRDKNPAFNAMLNDPTSSWAPSTPTMESEGDTMSNAQRSTLKWEKEEALGEMATVAPVLYTNINFPNLKEDFPDWTTRVKQIAKLWRKASSQERAPYVQKARDNRAALRINKVQMSNDSMKRQQQQDSIDPSSRIDSELFKDPLKQRESEHEQEWKFRQQMRQKSKQQAKIEATQKLEQVKNEQQQQQQQQQLGSQKLLTQSGSDTPSSGVQSPLTPQTGNGNMSPTQHTFPKDLFTKQLPGTPTSTSSDDVFVKPQAPPPPATQTRMPAQDTLAQSQNPQPPSQQIFSPGSANSRPPSPVDPYAKMVGTPRPPPVNQNFARRNSIMPVDTCPPPSTIISRPVQVTEPTGRRPSPVRDSCSSSPVSNDPYAKPPDTPRPVMAADQFSKPMGVPRSPIIMDQTGKVPLPATSNDLFTKTPPRPDTFQRQRVTPADPYARPPLTSNSVVDGSPGPFKTPMRPPQSPQDPYGSMPPTPRRLSVDSYERPVLTPRPVDSFLHNQSSDPYSQPPSAPHPAIKEPFSHSPRVVRQNSDSFSQSGVVSRPASQDPYSQPPGTPRPVPIDPYMQQPPTPRPALPTDLFVPPSANQRHSDPYAQPPGTPRPVVNNPYSQQPATPRPGISEGYNRPTMTRPALIPNRDPFLQALQSRGKALPGNFVRPSDPCSQTPRPVGPAGTDSFSHIPAVPAHDPHDQPPMTPRPQPETFGTSPLPHDVTDQQRSGAEGNFSASVNSSMSSQGQQFAKPSQVAGPAPSTGTTDTQSTMNISQAETEKLRQRQKLREIILQQQQQKKNALRQEKALQDPATPPHAGHIPHWQQENLNQIFNRPPPPYPGNIRSAIVPPGGRRFSVFPKDQHGPFPADGQFNRPQFPGDMTGTAMRPHGIRYGS</sequence>
<evidence type="ECO:0000256" key="7">
    <source>
        <dbReference type="ARBA" id="ARBA00023163"/>
    </source>
</evidence>
<feature type="compositionally biased region" description="Polar residues" evidence="9">
    <location>
        <begin position="1021"/>
        <end position="1042"/>
    </location>
</feature>
<evidence type="ECO:0000256" key="5">
    <source>
        <dbReference type="ARBA" id="ARBA00022833"/>
    </source>
</evidence>
<feature type="compositionally biased region" description="Polar residues" evidence="9">
    <location>
        <begin position="606"/>
        <end position="624"/>
    </location>
</feature>
<dbReference type="GO" id="GO:0008270">
    <property type="term" value="F:zinc ion binding"/>
    <property type="evidence" value="ECO:0007669"/>
    <property type="project" value="UniProtKB-KW"/>
</dbReference>
<feature type="compositionally biased region" description="Low complexity" evidence="9">
    <location>
        <begin position="675"/>
        <end position="694"/>
    </location>
</feature>
<feature type="compositionally biased region" description="Basic and acidic residues" evidence="9">
    <location>
        <begin position="136"/>
        <end position="162"/>
    </location>
</feature>
<evidence type="ECO:0000313" key="11">
    <source>
        <dbReference type="Ensembl" id="ENSSPUP00000023990.1"/>
    </source>
</evidence>
<feature type="region of interest" description="Disordered" evidence="9">
    <location>
        <begin position="108"/>
        <end position="235"/>
    </location>
</feature>
<feature type="compositionally biased region" description="Basic and acidic residues" evidence="9">
    <location>
        <begin position="626"/>
        <end position="650"/>
    </location>
</feature>
<evidence type="ECO:0000259" key="10">
    <source>
        <dbReference type="SMART" id="SM00398"/>
    </source>
</evidence>
<dbReference type="CDD" id="cd22026">
    <property type="entry name" value="HMG-box_KMT2C"/>
    <property type="match status" value="1"/>
</dbReference>
<keyword evidence="12" id="KW-1185">Reference proteome</keyword>
<feature type="region of interest" description="Disordered" evidence="9">
    <location>
        <begin position="606"/>
        <end position="1378"/>
    </location>
</feature>
<dbReference type="Proteomes" id="UP000694392">
    <property type="component" value="Unplaced"/>
</dbReference>
<feature type="domain" description="HMG box" evidence="10">
    <location>
        <begin position="546"/>
        <end position="610"/>
    </location>
</feature>
<feature type="compositionally biased region" description="Low complexity" evidence="9">
    <location>
        <begin position="1273"/>
        <end position="1282"/>
    </location>
</feature>
<dbReference type="InterPro" id="IPR036910">
    <property type="entry name" value="HMG_box_dom_sf"/>
</dbReference>
<feature type="compositionally biased region" description="Polar residues" evidence="9">
    <location>
        <begin position="1244"/>
        <end position="1259"/>
    </location>
</feature>
<feature type="compositionally biased region" description="Pro residues" evidence="9">
    <location>
        <begin position="951"/>
        <end position="968"/>
    </location>
</feature>
<evidence type="ECO:0000256" key="6">
    <source>
        <dbReference type="ARBA" id="ARBA00023015"/>
    </source>
</evidence>
<dbReference type="Ensembl" id="ENSSPUT00000025590.1">
    <property type="protein sequence ID" value="ENSSPUP00000023990.1"/>
    <property type="gene ID" value="ENSSPUG00000018391.1"/>
</dbReference>
<accession>A0A8D0LC28</accession>
<dbReference type="FunFam" id="1.10.30.10:FF:000009">
    <property type="entry name" value="Histone-lysine N-methyltransferase"/>
    <property type="match status" value="1"/>
</dbReference>
<feature type="compositionally biased region" description="Low complexity" evidence="9">
    <location>
        <begin position="298"/>
        <end position="313"/>
    </location>
</feature>
<keyword evidence="5" id="KW-0862">Zinc</keyword>
<evidence type="ECO:0000256" key="9">
    <source>
        <dbReference type="SAM" id="MobiDB-lite"/>
    </source>
</evidence>
<protein>
    <recommendedName>
        <fullName evidence="10">HMG box domain-containing protein</fullName>
    </recommendedName>
</protein>
<reference evidence="11" key="2">
    <citation type="submission" date="2025-09" db="UniProtKB">
        <authorList>
            <consortium name="Ensembl"/>
        </authorList>
    </citation>
    <scope>IDENTIFICATION</scope>
</reference>
<evidence type="ECO:0000256" key="2">
    <source>
        <dbReference type="ARBA" id="ARBA00022723"/>
    </source>
</evidence>
<dbReference type="GO" id="GO:0044666">
    <property type="term" value="C:MLL3/4 complex"/>
    <property type="evidence" value="ECO:0007669"/>
    <property type="project" value="TreeGrafter"/>
</dbReference>
<feature type="compositionally biased region" description="Basic and acidic residues" evidence="9">
    <location>
        <begin position="115"/>
        <end position="129"/>
    </location>
</feature>
<dbReference type="GO" id="GO:0045944">
    <property type="term" value="P:positive regulation of transcription by RNA polymerase II"/>
    <property type="evidence" value="ECO:0007669"/>
    <property type="project" value="TreeGrafter"/>
</dbReference>
<comment type="subcellular location">
    <subcellularLocation>
        <location evidence="1">Nucleus</location>
    </subcellularLocation>
</comment>
<keyword evidence="6" id="KW-0805">Transcription regulation</keyword>
<dbReference type="GeneTree" id="ENSGT00940000155281"/>
<name>A0A8D0LC28_SPHPU</name>
<dbReference type="SUPFAM" id="SSF47095">
    <property type="entry name" value="HMG-box"/>
    <property type="match status" value="1"/>
</dbReference>
<feature type="region of interest" description="Disordered" evidence="9">
    <location>
        <begin position="352"/>
        <end position="379"/>
    </location>
</feature>
<feature type="compositionally biased region" description="Polar residues" evidence="9">
    <location>
        <begin position="368"/>
        <end position="378"/>
    </location>
</feature>
<dbReference type="Gene3D" id="1.10.30.10">
    <property type="entry name" value="High mobility group box domain"/>
    <property type="match status" value="1"/>
</dbReference>
<evidence type="ECO:0000256" key="1">
    <source>
        <dbReference type="ARBA" id="ARBA00004123"/>
    </source>
</evidence>
<proteinExistence type="predicted"/>
<feature type="compositionally biased region" description="Basic and acidic residues" evidence="9">
    <location>
        <begin position="1260"/>
        <end position="1272"/>
    </location>
</feature>
<dbReference type="OMA" id="CCETALL"/>